<evidence type="ECO:0000256" key="1">
    <source>
        <dbReference type="SAM" id="MobiDB-lite"/>
    </source>
</evidence>
<accession>A0AAN7TA15</accession>
<evidence type="ECO:0000313" key="3">
    <source>
        <dbReference type="Proteomes" id="UP001310890"/>
    </source>
</evidence>
<name>A0AAN7TA15_9PEZI</name>
<evidence type="ECO:0000313" key="2">
    <source>
        <dbReference type="EMBL" id="KAK5107840.1"/>
    </source>
</evidence>
<gene>
    <name evidence="2" type="ORF">LTR62_000600</name>
</gene>
<dbReference type="Proteomes" id="UP001310890">
    <property type="component" value="Unassembled WGS sequence"/>
</dbReference>
<comment type="caution">
    <text evidence="2">The sequence shown here is derived from an EMBL/GenBank/DDBJ whole genome shotgun (WGS) entry which is preliminary data.</text>
</comment>
<sequence length="202" mass="22256">MNSSTQNAIGNPVGFQKLCGHGEYRIGCSECHAKDVSLAIHEASAQAKRCREILQGGGAQANNGDHGLAEQTRFMTKVGVYTKLVEQWEKRCQDLWEISAELSKKTNPLSDCNEPQAITQEFEWLAVEREGELREAWKAAKPSEAGAGFINFRRKCADCPVSFVGLDRSDIPATPDTFVGDSVDCKSSSKPPRTQDARQCEF</sequence>
<protein>
    <submittedName>
        <fullName evidence="2">Uncharacterized protein</fullName>
    </submittedName>
</protein>
<feature type="region of interest" description="Disordered" evidence="1">
    <location>
        <begin position="181"/>
        <end position="202"/>
    </location>
</feature>
<dbReference type="AlphaFoldDB" id="A0AAN7TA15"/>
<dbReference type="EMBL" id="JAVRRL010000104">
    <property type="protein sequence ID" value="KAK5107840.1"/>
    <property type="molecule type" value="Genomic_DNA"/>
</dbReference>
<proteinExistence type="predicted"/>
<reference evidence="2" key="1">
    <citation type="submission" date="2023-08" db="EMBL/GenBank/DDBJ databases">
        <title>Black Yeasts Isolated from many extreme environments.</title>
        <authorList>
            <person name="Coleine C."/>
            <person name="Stajich J.E."/>
            <person name="Selbmann L."/>
        </authorList>
    </citation>
    <scope>NUCLEOTIDE SEQUENCE</scope>
    <source>
        <strain evidence="2">CCFEE 5401</strain>
    </source>
</reference>
<organism evidence="2 3">
    <name type="scientific">Meristemomyces frigidus</name>
    <dbReference type="NCBI Taxonomy" id="1508187"/>
    <lineage>
        <taxon>Eukaryota</taxon>
        <taxon>Fungi</taxon>
        <taxon>Dikarya</taxon>
        <taxon>Ascomycota</taxon>
        <taxon>Pezizomycotina</taxon>
        <taxon>Dothideomycetes</taxon>
        <taxon>Dothideomycetidae</taxon>
        <taxon>Mycosphaerellales</taxon>
        <taxon>Teratosphaeriaceae</taxon>
        <taxon>Meristemomyces</taxon>
    </lineage>
</organism>
<feature type="compositionally biased region" description="Basic and acidic residues" evidence="1">
    <location>
        <begin position="193"/>
        <end position="202"/>
    </location>
</feature>